<dbReference type="EMBL" id="BAABAT010000031">
    <property type="protein sequence ID" value="GAA4258584.1"/>
    <property type="molecule type" value="Genomic_DNA"/>
</dbReference>
<dbReference type="SUPFAM" id="SSF52540">
    <property type="entry name" value="P-loop containing nucleoside triphosphate hydrolases"/>
    <property type="match status" value="1"/>
</dbReference>
<gene>
    <name evidence="1" type="ORF">GCM10022255_079850</name>
</gene>
<name>A0ABP8DLB2_9ACTN</name>
<dbReference type="InterPro" id="IPR027417">
    <property type="entry name" value="P-loop_NTPase"/>
</dbReference>
<sequence>MDPATHDHAIIINTGRCGSTMLSELIAEQSDTLSVQEFLMWVAPGIATEKVLTGSAYWSALSAPNAQLATLFRIGLVPPEVRYPAHGRWAGNLTELPQILATTLPKISADPDRLFDMLAGLVPAFPEQSLARHHRMFLDLLTSLAGRRRWVERSGGSSNIAPDLLRDFPDARIVYLTRDWADTARSMSRHSCFQLMQLRVESVGRYGLDPFEVAPGQRVPAEVERYLPDRLTAETLRERGQDVRRYQGLCAFLASQAEQAIADARPRRLLRIAYEDIVDDPPAQLERLGRFLGFPDWQPWAHRVVGSVKARLGTPATAARA</sequence>
<dbReference type="Proteomes" id="UP001500620">
    <property type="component" value="Unassembled WGS sequence"/>
</dbReference>
<dbReference type="RefSeq" id="WP_345135518.1">
    <property type="nucleotide sequence ID" value="NZ_BAABAT010000031.1"/>
</dbReference>
<proteinExistence type="predicted"/>
<comment type="caution">
    <text evidence="1">The sequence shown here is derived from an EMBL/GenBank/DDBJ whole genome shotgun (WGS) entry which is preliminary data.</text>
</comment>
<protein>
    <submittedName>
        <fullName evidence="1">Sulfotransferase</fullName>
    </submittedName>
</protein>
<organism evidence="1 2">
    <name type="scientific">Dactylosporangium darangshiense</name>
    <dbReference type="NCBI Taxonomy" id="579108"/>
    <lineage>
        <taxon>Bacteria</taxon>
        <taxon>Bacillati</taxon>
        <taxon>Actinomycetota</taxon>
        <taxon>Actinomycetes</taxon>
        <taxon>Micromonosporales</taxon>
        <taxon>Micromonosporaceae</taxon>
        <taxon>Dactylosporangium</taxon>
    </lineage>
</organism>
<dbReference type="Pfam" id="PF13469">
    <property type="entry name" value="Sulfotransfer_3"/>
    <property type="match status" value="1"/>
</dbReference>
<evidence type="ECO:0000313" key="2">
    <source>
        <dbReference type="Proteomes" id="UP001500620"/>
    </source>
</evidence>
<reference evidence="2" key="1">
    <citation type="journal article" date="2019" name="Int. J. Syst. Evol. Microbiol.">
        <title>The Global Catalogue of Microorganisms (GCM) 10K type strain sequencing project: providing services to taxonomists for standard genome sequencing and annotation.</title>
        <authorList>
            <consortium name="The Broad Institute Genomics Platform"/>
            <consortium name="The Broad Institute Genome Sequencing Center for Infectious Disease"/>
            <person name="Wu L."/>
            <person name="Ma J."/>
        </authorList>
    </citation>
    <scope>NUCLEOTIDE SEQUENCE [LARGE SCALE GENOMIC DNA]</scope>
    <source>
        <strain evidence="2">JCM 17441</strain>
    </source>
</reference>
<accession>A0ABP8DLB2</accession>
<evidence type="ECO:0000313" key="1">
    <source>
        <dbReference type="EMBL" id="GAA4258584.1"/>
    </source>
</evidence>
<keyword evidence="2" id="KW-1185">Reference proteome</keyword>
<dbReference type="Gene3D" id="3.40.50.300">
    <property type="entry name" value="P-loop containing nucleotide triphosphate hydrolases"/>
    <property type="match status" value="1"/>
</dbReference>